<feature type="signal peptide" evidence="3">
    <location>
        <begin position="1"/>
        <end position="21"/>
    </location>
</feature>
<evidence type="ECO:0000313" key="5">
    <source>
        <dbReference type="Proteomes" id="UP000544095"/>
    </source>
</evidence>
<dbReference type="EMBL" id="JAAOAR010000417">
    <property type="protein sequence ID" value="KAF5582972.1"/>
    <property type="molecule type" value="Genomic_DNA"/>
</dbReference>
<keyword evidence="2" id="KW-1133">Transmembrane helix</keyword>
<name>A0A8H5L042_9HYPO</name>
<evidence type="ECO:0000256" key="2">
    <source>
        <dbReference type="SAM" id="Phobius"/>
    </source>
</evidence>
<proteinExistence type="predicted"/>
<dbReference type="AlphaFoldDB" id="A0A8H5L042"/>
<keyword evidence="2" id="KW-0812">Transmembrane</keyword>
<gene>
    <name evidence="4" type="ORF">FPANT_8307</name>
</gene>
<keyword evidence="3" id="KW-0732">Signal</keyword>
<protein>
    <submittedName>
        <fullName evidence="4">Uncharacterized protein</fullName>
    </submittedName>
</protein>
<sequence length="306" mass="33543">MRSSVLMLDTLVASFVCFCWGIPFEDSVLVDLATWKSDCVGSANRALVFEESLGERKGDSTGGSLFSASPPDSDSDFALEIANSYIARVMLAPLEEQPMTYGTMTSPQDSATTSAHQDPYPTEDSKLEPEPTSPKKSLEDQVDDLLTILRDIPSFVMTAFPGAGRIEPRTRFFEKKYGYRPTTPHDLALQNGSAMRIMEALLTWSATPPHSGISIHGLARAGHLLLTIAMDPWAAVKDFWVGIPKLFVTLLVTIPVFTDQRLPCFLYFTVCFVCFIIKAIPSVGAHLIGLAGKILSPFRTANEKTL</sequence>
<keyword evidence="5" id="KW-1185">Reference proteome</keyword>
<reference evidence="4 5" key="1">
    <citation type="submission" date="2020-05" db="EMBL/GenBank/DDBJ databases">
        <title>Identification and distribution of gene clusters putatively required for synthesis of sphingolipid metabolism inhibitors in phylogenetically diverse species of the filamentous fungus Fusarium.</title>
        <authorList>
            <person name="Kim H.-S."/>
            <person name="Busman M."/>
            <person name="Brown D.W."/>
            <person name="Divon H."/>
            <person name="Uhlig S."/>
            <person name="Proctor R.H."/>
        </authorList>
    </citation>
    <scope>NUCLEOTIDE SEQUENCE [LARGE SCALE GENOMIC DNA]</scope>
    <source>
        <strain evidence="4 5">NRRL 25211</strain>
    </source>
</reference>
<evidence type="ECO:0000313" key="4">
    <source>
        <dbReference type="EMBL" id="KAF5582972.1"/>
    </source>
</evidence>
<feature type="chain" id="PRO_5034760223" evidence="3">
    <location>
        <begin position="22"/>
        <end position="306"/>
    </location>
</feature>
<keyword evidence="2" id="KW-0472">Membrane</keyword>
<evidence type="ECO:0000256" key="3">
    <source>
        <dbReference type="SAM" id="SignalP"/>
    </source>
</evidence>
<feature type="transmembrane region" description="Helical" evidence="2">
    <location>
        <begin position="265"/>
        <end position="290"/>
    </location>
</feature>
<dbReference type="Proteomes" id="UP000544095">
    <property type="component" value="Unassembled WGS sequence"/>
</dbReference>
<evidence type="ECO:0000256" key="1">
    <source>
        <dbReference type="SAM" id="MobiDB-lite"/>
    </source>
</evidence>
<accession>A0A8H5L042</accession>
<comment type="caution">
    <text evidence="4">The sequence shown here is derived from an EMBL/GenBank/DDBJ whole genome shotgun (WGS) entry which is preliminary data.</text>
</comment>
<feature type="region of interest" description="Disordered" evidence="1">
    <location>
        <begin position="100"/>
        <end position="139"/>
    </location>
</feature>
<feature type="compositionally biased region" description="Polar residues" evidence="1">
    <location>
        <begin position="100"/>
        <end position="116"/>
    </location>
</feature>
<organism evidence="4 5">
    <name type="scientific">Fusarium pseudoanthophilum</name>
    <dbReference type="NCBI Taxonomy" id="48495"/>
    <lineage>
        <taxon>Eukaryota</taxon>
        <taxon>Fungi</taxon>
        <taxon>Dikarya</taxon>
        <taxon>Ascomycota</taxon>
        <taxon>Pezizomycotina</taxon>
        <taxon>Sordariomycetes</taxon>
        <taxon>Hypocreomycetidae</taxon>
        <taxon>Hypocreales</taxon>
        <taxon>Nectriaceae</taxon>
        <taxon>Fusarium</taxon>
        <taxon>Fusarium fujikuroi species complex</taxon>
    </lineage>
</organism>